<accession>A0ACD4NXQ7</accession>
<evidence type="ECO:0000313" key="1">
    <source>
        <dbReference type="EMBL" id="WAJ31234.1"/>
    </source>
</evidence>
<dbReference type="EMBL" id="CP113520">
    <property type="protein sequence ID" value="WAJ31234.1"/>
    <property type="molecule type" value="Genomic_DNA"/>
</dbReference>
<gene>
    <name evidence="1" type="ORF">OXU80_13960</name>
</gene>
<sequence>MRKKLMLSVAFAAALLAGPAFATGNHAGGHDEMAVGKPGDAGHVDRTVRIGIKETDDGRMLFEPSEFSAKKGETIRIVVVNSGQIDHEFVMDDAAKNAEHKALMEKFPEMEHDDPNAVRLAPGEEGEIVWTFTKAGEFEFACLIPGHYESGMHGPLTVAGK</sequence>
<protein>
    <submittedName>
        <fullName evidence="1">Cupredoxin family protein</fullName>
    </submittedName>
</protein>
<organism evidence="1 2">
    <name type="scientific">Antarcticirhabdus aurantiaca</name>
    <dbReference type="NCBI Taxonomy" id="2606717"/>
    <lineage>
        <taxon>Bacteria</taxon>
        <taxon>Pseudomonadati</taxon>
        <taxon>Pseudomonadota</taxon>
        <taxon>Alphaproteobacteria</taxon>
        <taxon>Hyphomicrobiales</taxon>
        <taxon>Aurantimonadaceae</taxon>
        <taxon>Antarcticirhabdus</taxon>
    </lineage>
</organism>
<proteinExistence type="predicted"/>
<dbReference type="Proteomes" id="UP001163223">
    <property type="component" value="Chromosome"/>
</dbReference>
<keyword evidence="2" id="KW-1185">Reference proteome</keyword>
<reference evidence="1" key="1">
    <citation type="submission" date="2022-11" db="EMBL/GenBank/DDBJ databases">
        <title>beta-Carotene-producing bacterium, Jeongeuplla avenae sp. nov., alleviates the salt stress of Arabidopsis seedlings.</title>
        <authorList>
            <person name="Jiang L."/>
            <person name="Lee J."/>
        </authorList>
    </citation>
    <scope>NUCLEOTIDE SEQUENCE</scope>
    <source>
        <strain evidence="1">DY_R2A_6</strain>
    </source>
</reference>
<evidence type="ECO:0000313" key="2">
    <source>
        <dbReference type="Proteomes" id="UP001163223"/>
    </source>
</evidence>
<name>A0ACD4NXQ7_9HYPH</name>